<dbReference type="AlphaFoldDB" id="A0A8G1RJF5"/>
<evidence type="ECO:0000256" key="1">
    <source>
        <dbReference type="ARBA" id="ARBA00022669"/>
    </source>
</evidence>
<dbReference type="PROSITE" id="PS51782">
    <property type="entry name" value="LYSM"/>
    <property type="match status" value="2"/>
</dbReference>
<dbReference type="PANTHER" id="PTHR34997">
    <property type="entry name" value="AM15"/>
    <property type="match status" value="1"/>
</dbReference>
<dbReference type="InterPro" id="IPR036861">
    <property type="entry name" value="Endochitinase-like_sf"/>
</dbReference>
<protein>
    <recommendedName>
        <fullName evidence="3">LysM domain-containing protein</fullName>
    </recommendedName>
</protein>
<evidence type="ECO:0000313" key="5">
    <source>
        <dbReference type="Proteomes" id="UP000249789"/>
    </source>
</evidence>
<dbReference type="InterPro" id="IPR018392">
    <property type="entry name" value="LysM"/>
</dbReference>
<dbReference type="Gene3D" id="3.10.350.10">
    <property type="entry name" value="LysM domain"/>
    <property type="match status" value="3"/>
</dbReference>
<evidence type="ECO:0000256" key="2">
    <source>
        <dbReference type="ARBA" id="ARBA00023026"/>
    </source>
</evidence>
<dbReference type="CDD" id="cd11618">
    <property type="entry name" value="ChtBD1_1"/>
    <property type="match status" value="1"/>
</dbReference>
<dbReference type="PANTHER" id="PTHR34997:SF16">
    <property type="entry name" value="LYSM DOMAIN-CONTAINING PROTEIN"/>
    <property type="match status" value="1"/>
</dbReference>
<keyword evidence="5" id="KW-1185">Reference proteome</keyword>
<reference evidence="4 5" key="1">
    <citation type="submission" date="2018-02" db="EMBL/GenBank/DDBJ databases">
        <title>The genomes of Aspergillus section Nigri reveals drivers in fungal speciation.</title>
        <authorList>
            <consortium name="DOE Joint Genome Institute"/>
            <person name="Vesth T.C."/>
            <person name="Nybo J."/>
            <person name="Theobald S."/>
            <person name="Brandl J."/>
            <person name="Frisvad J.C."/>
            <person name="Nielsen K.F."/>
            <person name="Lyhne E.K."/>
            <person name="Kogle M.E."/>
            <person name="Kuo A."/>
            <person name="Riley R."/>
            <person name="Clum A."/>
            <person name="Nolan M."/>
            <person name="Lipzen A."/>
            <person name="Salamov A."/>
            <person name="Henrissat B."/>
            <person name="Wiebenga A."/>
            <person name="De vries R.P."/>
            <person name="Grigoriev I.V."/>
            <person name="Mortensen U.H."/>
            <person name="Andersen M.R."/>
            <person name="Baker S.E."/>
        </authorList>
    </citation>
    <scope>NUCLEOTIDE SEQUENCE [LARGE SCALE GENOMIC DNA]</scope>
    <source>
        <strain evidence="4 5">CBS 313.89</strain>
    </source>
</reference>
<dbReference type="RefSeq" id="XP_040796862.1">
    <property type="nucleotide sequence ID" value="XM_040941726.1"/>
</dbReference>
<dbReference type="CDD" id="cd00118">
    <property type="entry name" value="LysM"/>
    <property type="match status" value="3"/>
</dbReference>
<dbReference type="Pfam" id="PF01476">
    <property type="entry name" value="LysM"/>
    <property type="match status" value="3"/>
</dbReference>
<evidence type="ECO:0000259" key="3">
    <source>
        <dbReference type="PROSITE" id="PS51782"/>
    </source>
</evidence>
<dbReference type="OrthoDB" id="5985073at2759"/>
<dbReference type="VEuPathDB" id="FungiDB:BO72DRAFT_388568"/>
<dbReference type="EMBL" id="KZ824688">
    <property type="protein sequence ID" value="RAK72850.1"/>
    <property type="molecule type" value="Genomic_DNA"/>
</dbReference>
<dbReference type="SUPFAM" id="SSF57016">
    <property type="entry name" value="Plant lectins/antimicrobial peptides"/>
    <property type="match status" value="1"/>
</dbReference>
<organism evidence="4 5">
    <name type="scientific">Aspergillus fijiensis CBS 313.89</name>
    <dbReference type="NCBI Taxonomy" id="1448319"/>
    <lineage>
        <taxon>Eukaryota</taxon>
        <taxon>Fungi</taxon>
        <taxon>Dikarya</taxon>
        <taxon>Ascomycota</taxon>
        <taxon>Pezizomycotina</taxon>
        <taxon>Eurotiomycetes</taxon>
        <taxon>Eurotiomycetidae</taxon>
        <taxon>Eurotiales</taxon>
        <taxon>Aspergillaceae</taxon>
        <taxon>Aspergillus</taxon>
    </lineage>
</organism>
<dbReference type="SUPFAM" id="SSF54106">
    <property type="entry name" value="LysM domain"/>
    <property type="match status" value="1"/>
</dbReference>
<gene>
    <name evidence="4" type="ORF">BO72DRAFT_388568</name>
</gene>
<feature type="domain" description="LysM" evidence="3">
    <location>
        <begin position="347"/>
        <end position="396"/>
    </location>
</feature>
<feature type="non-terminal residue" evidence="4">
    <location>
        <position position="1"/>
    </location>
</feature>
<dbReference type="InterPro" id="IPR052210">
    <property type="entry name" value="LysM1-like"/>
</dbReference>
<sequence>FHLVPSQSFSSSSLTQSCLNALYSTLQCNSYVSTLGRPVWHGSLNNAVLTDAVCSTQCGQSLSSFHDNIVEQCGADATIAEGIPALSVIDSVWSGWNETCLKNVNGTYCNDILDLWDSASNLTDMPVANICDDCWVTKLELMQQLPYSAYSAPYETMLNYSISVCNLQGVETQPTSGGIQIPVANVSCSTGNWYTVQPEDTCDSIALAQSISSSTLYQINPTLYNYSDPTLGLRLCLPLACENVYEIAAGDNCSSITAATGTSWLKLVSYNGMVDSGCSNIGDTALLGGVRCVSAPGGTFNLTVSANSSSTSGVDGQGGSGSGHGTNFVALPSDITLADGTTTDCGDYYTIVSGDTCVSLLAEANTPFNLFMAANPSITSALACDDELTVGLTYCIHLIRGFNATNISGNLTVSTNGLCGNGTTCLGSSFGDCCSLSGYCGSTSDYCAAGLCALHLVIVFRAIRSL</sequence>
<dbReference type="Proteomes" id="UP000249789">
    <property type="component" value="Unassembled WGS sequence"/>
</dbReference>
<feature type="domain" description="LysM" evidence="3">
    <location>
        <begin position="192"/>
        <end position="237"/>
    </location>
</feature>
<name>A0A8G1RJF5_9EURO</name>
<dbReference type="InterPro" id="IPR036779">
    <property type="entry name" value="LysM_dom_sf"/>
</dbReference>
<dbReference type="GeneID" id="63859059"/>
<dbReference type="SMART" id="SM00257">
    <property type="entry name" value="LysM"/>
    <property type="match status" value="3"/>
</dbReference>
<evidence type="ECO:0000313" key="4">
    <source>
        <dbReference type="EMBL" id="RAK72850.1"/>
    </source>
</evidence>
<keyword evidence="1" id="KW-0147">Chitin-binding</keyword>
<dbReference type="GO" id="GO:0008061">
    <property type="term" value="F:chitin binding"/>
    <property type="evidence" value="ECO:0007669"/>
    <property type="project" value="UniProtKB-KW"/>
</dbReference>
<keyword evidence="2" id="KW-0843">Virulence</keyword>
<accession>A0A8G1RJF5</accession>
<proteinExistence type="predicted"/>